<name>A0A7S0P5D8_9EUKA</name>
<evidence type="ECO:0000256" key="3">
    <source>
        <dbReference type="PROSITE-ProRule" id="PRU00023"/>
    </source>
</evidence>
<dbReference type="SMART" id="SM00248">
    <property type="entry name" value="ANK"/>
    <property type="match status" value="2"/>
</dbReference>
<evidence type="ECO:0000256" key="4">
    <source>
        <dbReference type="SAM" id="MobiDB-lite"/>
    </source>
</evidence>
<feature type="repeat" description="ANK" evidence="3">
    <location>
        <begin position="114"/>
        <end position="146"/>
    </location>
</feature>
<proteinExistence type="predicted"/>
<dbReference type="SUPFAM" id="SSF48403">
    <property type="entry name" value="Ankyrin repeat"/>
    <property type="match status" value="1"/>
</dbReference>
<evidence type="ECO:0000256" key="2">
    <source>
        <dbReference type="ARBA" id="ARBA00023043"/>
    </source>
</evidence>
<evidence type="ECO:0008006" key="6">
    <source>
        <dbReference type="Google" id="ProtNLM"/>
    </source>
</evidence>
<sequence>MPRDTGLGLGLSDTYPRDAKGNPISTPDYRDADVITDTANAKDPDLVVAVRRYTEEPGLIDKALKAGADVNAQDKLGYTPLMLAIKSWNDSLIDKMLNLDGHELDYKLDVQTKRGFTALHVAAWKGNTKVAKKLLDMGATIDIKDTGGRNAWGIAHDWHHEEMLEMFKENGLTYESHGGTAVSFPPAPKWRPSEQFT</sequence>
<dbReference type="PANTHER" id="PTHR24166">
    <property type="entry name" value="ROLLING PEBBLES, ISOFORM B"/>
    <property type="match status" value="1"/>
</dbReference>
<dbReference type="EMBL" id="HBER01054359">
    <property type="protein sequence ID" value="CAD8551851.1"/>
    <property type="molecule type" value="Transcribed_RNA"/>
</dbReference>
<feature type="region of interest" description="Disordered" evidence="4">
    <location>
        <begin position="1"/>
        <end position="25"/>
    </location>
</feature>
<accession>A0A7S0P5D8</accession>
<reference evidence="5" key="1">
    <citation type="submission" date="2021-01" db="EMBL/GenBank/DDBJ databases">
        <authorList>
            <person name="Corre E."/>
            <person name="Pelletier E."/>
            <person name="Niang G."/>
            <person name="Scheremetjew M."/>
            <person name="Finn R."/>
            <person name="Kale V."/>
            <person name="Holt S."/>
            <person name="Cochrane G."/>
            <person name="Meng A."/>
            <person name="Brown T."/>
            <person name="Cohen L."/>
        </authorList>
    </citation>
    <scope>NUCLEOTIDE SEQUENCE</scope>
    <source>
        <strain evidence="5">RCC1130</strain>
    </source>
</reference>
<evidence type="ECO:0000256" key="1">
    <source>
        <dbReference type="ARBA" id="ARBA00022737"/>
    </source>
</evidence>
<dbReference type="AlphaFoldDB" id="A0A7S0P5D8"/>
<dbReference type="InterPro" id="IPR002110">
    <property type="entry name" value="Ankyrin_rpt"/>
</dbReference>
<dbReference type="PANTHER" id="PTHR24166:SF52">
    <property type="entry name" value="ANKYRIN REPEAT DOMAIN-CONTAINING PROTEIN 65"/>
    <property type="match status" value="1"/>
</dbReference>
<dbReference type="Pfam" id="PF12796">
    <property type="entry name" value="Ank_2"/>
    <property type="match status" value="1"/>
</dbReference>
<keyword evidence="1" id="KW-0677">Repeat</keyword>
<dbReference type="PROSITE" id="PS50088">
    <property type="entry name" value="ANK_REPEAT"/>
    <property type="match status" value="1"/>
</dbReference>
<dbReference type="PROSITE" id="PS50297">
    <property type="entry name" value="ANK_REP_REGION"/>
    <property type="match status" value="1"/>
</dbReference>
<evidence type="ECO:0000313" key="5">
    <source>
        <dbReference type="EMBL" id="CAD8551851.1"/>
    </source>
</evidence>
<keyword evidence="2 3" id="KW-0040">ANK repeat</keyword>
<dbReference type="InterPro" id="IPR050889">
    <property type="entry name" value="Dendritic_Spine_Reg/Scaffold"/>
</dbReference>
<protein>
    <recommendedName>
        <fullName evidence="6">Ankyrin repeat domain-containing protein</fullName>
    </recommendedName>
</protein>
<dbReference type="InterPro" id="IPR036770">
    <property type="entry name" value="Ankyrin_rpt-contain_sf"/>
</dbReference>
<dbReference type="Gene3D" id="1.25.40.20">
    <property type="entry name" value="Ankyrin repeat-containing domain"/>
    <property type="match status" value="1"/>
</dbReference>
<gene>
    <name evidence="5" type="ORF">CLEP1334_LOCUS27141</name>
</gene>
<organism evidence="5">
    <name type="scientific">Calcidiscus leptoporus</name>
    <dbReference type="NCBI Taxonomy" id="127549"/>
    <lineage>
        <taxon>Eukaryota</taxon>
        <taxon>Haptista</taxon>
        <taxon>Haptophyta</taxon>
        <taxon>Prymnesiophyceae</taxon>
        <taxon>Coccolithales</taxon>
        <taxon>Calcidiscaceae</taxon>
        <taxon>Calcidiscus</taxon>
    </lineage>
</organism>